<dbReference type="PANTHER" id="PTHR33067:SF9">
    <property type="entry name" value="RNA-DIRECTED DNA POLYMERASE"/>
    <property type="match status" value="1"/>
</dbReference>
<dbReference type="GO" id="GO:0004190">
    <property type="term" value="F:aspartic-type endopeptidase activity"/>
    <property type="evidence" value="ECO:0007669"/>
    <property type="project" value="InterPro"/>
</dbReference>
<dbReference type="GO" id="GO:0006508">
    <property type="term" value="P:proteolysis"/>
    <property type="evidence" value="ECO:0007669"/>
    <property type="project" value="InterPro"/>
</dbReference>
<dbReference type="Pfam" id="PF09668">
    <property type="entry name" value="Asp_protease"/>
    <property type="match status" value="1"/>
</dbReference>
<dbReference type="Gene3D" id="2.40.70.10">
    <property type="entry name" value="Acid Proteases"/>
    <property type="match status" value="1"/>
</dbReference>
<feature type="domain" description="Aspartic peptidase DDI1-type" evidence="1">
    <location>
        <begin position="50"/>
        <end position="151"/>
    </location>
</feature>
<dbReference type="InterPro" id="IPR021109">
    <property type="entry name" value="Peptidase_aspartic_dom_sf"/>
</dbReference>
<protein>
    <recommendedName>
        <fullName evidence="1">Aspartic peptidase DDI1-type domain-containing protein</fullName>
    </recommendedName>
</protein>
<dbReference type="EMBL" id="KN647151">
    <property type="protein sequence ID" value="KHN37235.1"/>
    <property type="molecule type" value="Genomic_DNA"/>
</dbReference>
<evidence type="ECO:0000259" key="1">
    <source>
        <dbReference type="Pfam" id="PF09668"/>
    </source>
</evidence>
<dbReference type="Proteomes" id="UP000053555">
    <property type="component" value="Unassembled WGS sequence"/>
</dbReference>
<proteinExistence type="predicted"/>
<reference evidence="2" key="1">
    <citation type="submission" date="2014-07" db="EMBL/GenBank/DDBJ databases">
        <title>Identification of a novel salt tolerance gene in wild soybean by whole-genome sequencing.</title>
        <authorList>
            <person name="Lam H.-M."/>
            <person name="Qi X."/>
            <person name="Li M.-W."/>
            <person name="Liu X."/>
            <person name="Xie M."/>
            <person name="Ni M."/>
            <person name="Xu X."/>
        </authorList>
    </citation>
    <scope>NUCLEOTIDE SEQUENCE [LARGE SCALE GENOMIC DNA]</scope>
    <source>
        <tissue evidence="2">Root</tissue>
    </source>
</reference>
<dbReference type="AlphaFoldDB" id="A0A0B2RW40"/>
<dbReference type="InterPro" id="IPR019103">
    <property type="entry name" value="Peptidase_aspartic_DDI1-type"/>
</dbReference>
<feature type="non-terminal residue" evidence="2">
    <location>
        <position position="190"/>
    </location>
</feature>
<name>A0A0B2RW40_GLYSO</name>
<dbReference type="PANTHER" id="PTHR33067">
    <property type="entry name" value="RNA-DIRECTED DNA POLYMERASE-RELATED"/>
    <property type="match status" value="1"/>
</dbReference>
<sequence length="190" mass="21461">MSLYAKFLKYMLTRKNKYIHSDNIIVERNYSVVIQRILPPKHKDPGSVTIPCSIGEVSVSKALIDLGANINLMSLSMCRRIGELEIMPTRMTLQLADRSITRPHGVIEDVLVRVKHITFPANFMVMDIEEDLEIPIILGCPFMSTANCVVDMGKGKLELSVDDQKISFDLFEAMKHSSDQKACFDVDKVE</sequence>
<evidence type="ECO:0000313" key="2">
    <source>
        <dbReference type="EMBL" id="KHN37235.1"/>
    </source>
</evidence>
<dbReference type="SUPFAM" id="SSF50630">
    <property type="entry name" value="Acid proteases"/>
    <property type="match status" value="1"/>
</dbReference>
<accession>A0A0B2RW40</accession>
<organism evidence="2">
    <name type="scientific">Glycine soja</name>
    <name type="common">Wild soybean</name>
    <dbReference type="NCBI Taxonomy" id="3848"/>
    <lineage>
        <taxon>Eukaryota</taxon>
        <taxon>Viridiplantae</taxon>
        <taxon>Streptophyta</taxon>
        <taxon>Embryophyta</taxon>
        <taxon>Tracheophyta</taxon>
        <taxon>Spermatophyta</taxon>
        <taxon>Magnoliopsida</taxon>
        <taxon>eudicotyledons</taxon>
        <taxon>Gunneridae</taxon>
        <taxon>Pentapetalae</taxon>
        <taxon>rosids</taxon>
        <taxon>fabids</taxon>
        <taxon>Fabales</taxon>
        <taxon>Fabaceae</taxon>
        <taxon>Papilionoideae</taxon>
        <taxon>50 kb inversion clade</taxon>
        <taxon>NPAAA clade</taxon>
        <taxon>indigoferoid/millettioid clade</taxon>
        <taxon>Phaseoleae</taxon>
        <taxon>Glycine</taxon>
        <taxon>Glycine subgen. Soja</taxon>
    </lineage>
</organism>
<gene>
    <name evidence="2" type="ORF">glysoja_045763</name>
</gene>
<dbReference type="CDD" id="cd00303">
    <property type="entry name" value="retropepsin_like"/>
    <property type="match status" value="1"/>
</dbReference>